<protein>
    <submittedName>
        <fullName evidence="1">Uncharacterized protein</fullName>
    </submittedName>
</protein>
<evidence type="ECO:0000313" key="1">
    <source>
        <dbReference type="EMBL" id="KKM02885.1"/>
    </source>
</evidence>
<dbReference type="AlphaFoldDB" id="A0A0F9GVN6"/>
<sequence length="126" mass="14926">MGEIIQKHAWSSSRVKIMRECMKKYWYTYCLSWAGWKSSAPQDRQRAYMLKNMTNMPMFVGSITHDTIEMVIREGRKTGTWMSLEDAQKHAVQALRIGWLDSTNKRWQGSPKHHTNLAEHFYDEEI</sequence>
<accession>A0A0F9GVN6</accession>
<feature type="non-terminal residue" evidence="1">
    <location>
        <position position="126"/>
    </location>
</feature>
<gene>
    <name evidence="1" type="ORF">LCGC14_1779990</name>
</gene>
<proteinExistence type="predicted"/>
<name>A0A0F9GVN6_9ZZZZ</name>
<comment type="caution">
    <text evidence="1">The sequence shown here is derived from an EMBL/GenBank/DDBJ whole genome shotgun (WGS) entry which is preliminary data.</text>
</comment>
<dbReference type="EMBL" id="LAZR01016817">
    <property type="protein sequence ID" value="KKM02885.1"/>
    <property type="molecule type" value="Genomic_DNA"/>
</dbReference>
<organism evidence="1">
    <name type="scientific">marine sediment metagenome</name>
    <dbReference type="NCBI Taxonomy" id="412755"/>
    <lineage>
        <taxon>unclassified sequences</taxon>
        <taxon>metagenomes</taxon>
        <taxon>ecological metagenomes</taxon>
    </lineage>
</organism>
<reference evidence="1" key="1">
    <citation type="journal article" date="2015" name="Nature">
        <title>Complex archaea that bridge the gap between prokaryotes and eukaryotes.</title>
        <authorList>
            <person name="Spang A."/>
            <person name="Saw J.H."/>
            <person name="Jorgensen S.L."/>
            <person name="Zaremba-Niedzwiedzka K."/>
            <person name="Martijn J."/>
            <person name="Lind A.E."/>
            <person name="van Eijk R."/>
            <person name="Schleper C."/>
            <person name="Guy L."/>
            <person name="Ettema T.J."/>
        </authorList>
    </citation>
    <scope>NUCLEOTIDE SEQUENCE</scope>
</reference>